<dbReference type="EMBL" id="CP024932">
    <property type="protein sequence ID" value="ATZ09010.1"/>
    <property type="molecule type" value="Genomic_DNA"/>
</dbReference>
<dbReference type="Proteomes" id="UP000250197">
    <property type="component" value="Chromosome"/>
</dbReference>
<protein>
    <submittedName>
        <fullName evidence="1">Uncharacterized protein</fullName>
    </submittedName>
</protein>
<dbReference type="AlphaFoldDB" id="A0A0M2X974"/>
<dbReference type="EMBL" id="CP021252">
    <property type="protein sequence ID" value="ART20238.1"/>
    <property type="molecule type" value="Genomic_DNA"/>
</dbReference>
<dbReference type="Proteomes" id="UP000595757">
    <property type="component" value="Chromosome"/>
</dbReference>
<evidence type="ECO:0000313" key="2">
    <source>
        <dbReference type="EMBL" id="ATZ09010.1"/>
    </source>
</evidence>
<reference evidence="2 4" key="2">
    <citation type="submission" date="2017-11" db="EMBL/GenBank/DDBJ databases">
        <title>Whole genome sequencing of cultured pathogen.</title>
        <authorList>
            <person name="Hoffmann M."/>
            <person name="Sanchez M."/>
            <person name="Timme R."/>
            <person name="Nudel K."/>
            <person name="Bry L."/>
        </authorList>
    </citation>
    <scope>NUCLEOTIDE SEQUENCE [LARGE SCALE GENOMIC DNA]</scope>
    <source>
        <strain evidence="2 4">216</strain>
    </source>
</reference>
<dbReference type="RefSeq" id="WP_046646015.1">
    <property type="nucleotide sequence ID" value="NZ_BQNM01000001.1"/>
</dbReference>
<gene>
    <name evidence="2" type="ORF">A9D01_09880</name>
    <name evidence="1" type="ORF">CBE89_01005</name>
    <name evidence="3" type="ORF">I6I72_07135</name>
</gene>
<accession>A0A0M2X974</accession>
<proteinExistence type="predicted"/>
<dbReference type="GeneID" id="72411757"/>
<dbReference type="EMBL" id="CP068158">
    <property type="protein sequence ID" value="QQU75929.1"/>
    <property type="molecule type" value="Genomic_DNA"/>
</dbReference>
<dbReference type="KEGG" id="cstr:CBE89_01005"/>
<sequence length="67" mass="7377">MSFESLIVKLKSGATYYFPAGSVSGDPSHRVDNLRFAIENGTTFHSVDDSGIDREFSGYDVSNYHLA</sequence>
<evidence type="ECO:0000313" key="4">
    <source>
        <dbReference type="Proteomes" id="UP000231994"/>
    </source>
</evidence>
<name>A0A0M2X974_CORST</name>
<evidence type="ECO:0000313" key="3">
    <source>
        <dbReference type="EMBL" id="QQU75929.1"/>
    </source>
</evidence>
<evidence type="ECO:0000313" key="5">
    <source>
        <dbReference type="Proteomes" id="UP000250197"/>
    </source>
</evidence>
<dbReference type="Proteomes" id="UP000231994">
    <property type="component" value="Chromosome"/>
</dbReference>
<keyword evidence="6" id="KW-1185">Reference proteome</keyword>
<reference evidence="3 6" key="3">
    <citation type="submission" date="2021-01" db="EMBL/GenBank/DDBJ databases">
        <title>FDA dAtabase for Regulatory Grade micrObial Sequences (FDA-ARGOS): Supporting development and validation of Infectious Disease Dx tests.</title>
        <authorList>
            <person name="Sproer C."/>
            <person name="Gronow S."/>
            <person name="Severitt S."/>
            <person name="Schroder I."/>
            <person name="Tallon L."/>
            <person name="Sadzewicz L."/>
            <person name="Zhao X."/>
            <person name="Boylan J."/>
            <person name="Ott S."/>
            <person name="Bowen H."/>
            <person name="Vavikolanu K."/>
            <person name="Mehta A."/>
            <person name="Aluvathingal J."/>
            <person name="Nadendla S."/>
            <person name="Lowell S."/>
            <person name="Myers T."/>
            <person name="Yan Y."/>
            <person name="Sichtig H."/>
        </authorList>
    </citation>
    <scope>NUCLEOTIDE SEQUENCE [LARGE SCALE GENOMIC DNA]</scope>
    <source>
        <strain evidence="3 6">FDAARGOS_1115</strain>
    </source>
</reference>
<evidence type="ECO:0000313" key="6">
    <source>
        <dbReference type="Proteomes" id="UP000595757"/>
    </source>
</evidence>
<organism evidence="1 5">
    <name type="scientific">Corynebacterium striatum</name>
    <dbReference type="NCBI Taxonomy" id="43770"/>
    <lineage>
        <taxon>Bacteria</taxon>
        <taxon>Bacillati</taxon>
        <taxon>Actinomycetota</taxon>
        <taxon>Actinomycetes</taxon>
        <taxon>Mycobacteriales</taxon>
        <taxon>Corynebacteriaceae</taxon>
        <taxon>Corynebacterium</taxon>
    </lineage>
</organism>
<evidence type="ECO:0000313" key="1">
    <source>
        <dbReference type="EMBL" id="ART20238.1"/>
    </source>
</evidence>
<reference evidence="1 5" key="1">
    <citation type="submission" date="2017-05" db="EMBL/GenBank/DDBJ databases">
        <title>Complete genome sequence of Corynebacterium striatum KC-Na-1 isolated from Neophocaena asiaeorientalis in Korea.</title>
        <authorList>
            <person name="Kim J.H."/>
            <person name="Lee K."/>
        </authorList>
    </citation>
    <scope>NUCLEOTIDE SEQUENCE [LARGE SCALE GENOMIC DNA]</scope>
    <source>
        <strain evidence="1 5">KC-Na-01</strain>
    </source>
</reference>